<reference evidence="4 5" key="1">
    <citation type="submission" date="2023-11" db="EMBL/GenBank/DDBJ databases">
        <authorList>
            <person name="Xu M."/>
            <person name="Jiang T."/>
        </authorList>
    </citation>
    <scope>NUCLEOTIDE SEQUENCE [LARGE SCALE GENOMIC DNA]</scope>
    <source>
        <strain evidence="4 5">SD</strain>
    </source>
</reference>
<dbReference type="InterPro" id="IPR000182">
    <property type="entry name" value="GNAT_dom"/>
</dbReference>
<gene>
    <name evidence="4" type="ORF">SK069_10115</name>
</gene>
<dbReference type="Pfam" id="PF00583">
    <property type="entry name" value="Acetyltransf_1"/>
    <property type="match status" value="1"/>
</dbReference>
<dbReference type="InterPro" id="IPR050832">
    <property type="entry name" value="Bact_Acetyltransf"/>
</dbReference>
<evidence type="ECO:0000313" key="4">
    <source>
        <dbReference type="EMBL" id="MDX8151947.1"/>
    </source>
</evidence>
<evidence type="ECO:0000259" key="3">
    <source>
        <dbReference type="PROSITE" id="PS51186"/>
    </source>
</evidence>
<keyword evidence="5" id="KW-1185">Reference proteome</keyword>
<dbReference type="GO" id="GO:0016740">
    <property type="term" value="F:transferase activity"/>
    <property type="evidence" value="ECO:0007669"/>
    <property type="project" value="UniProtKB-KW"/>
</dbReference>
<dbReference type="CDD" id="cd04301">
    <property type="entry name" value="NAT_SF"/>
    <property type="match status" value="1"/>
</dbReference>
<protein>
    <submittedName>
        <fullName evidence="4">GNAT family protein</fullName>
        <ecNumber evidence="4">2.-.-.-</ecNumber>
    </submittedName>
</protein>
<dbReference type="InterPro" id="IPR016181">
    <property type="entry name" value="Acyl_CoA_acyltransferase"/>
</dbReference>
<dbReference type="PROSITE" id="PS51186">
    <property type="entry name" value="GNAT"/>
    <property type="match status" value="1"/>
</dbReference>
<sequence>MTVLTGEHVLLRPVRPADGGPLRAIREEPGVARWWGPVTDDRWPLADDETTRRWAIEHEGTIVGLIQDWAEQDADVRHAGIDLFLSARVRGRGLGPDAIRALVRHCASEGHHRITIDPQAANAAAVRAYEKVGFRPVGIMRRHAHDPRTGAWVDTLLMDLLVEELR</sequence>
<dbReference type="PANTHER" id="PTHR43877:SF2">
    <property type="entry name" value="AMINOALKYLPHOSPHONATE N-ACETYLTRANSFERASE-RELATED"/>
    <property type="match status" value="1"/>
</dbReference>
<dbReference type="EC" id="2.-.-.-" evidence="4"/>
<comment type="caution">
    <text evidence="4">The sequence shown here is derived from an EMBL/GenBank/DDBJ whole genome shotgun (WGS) entry which is preliminary data.</text>
</comment>
<dbReference type="EMBL" id="JAXAVX010000004">
    <property type="protein sequence ID" value="MDX8151947.1"/>
    <property type="molecule type" value="Genomic_DNA"/>
</dbReference>
<accession>A0ABU4VJE7</accession>
<feature type="domain" description="N-acetyltransferase" evidence="3">
    <location>
        <begin position="9"/>
        <end position="163"/>
    </location>
</feature>
<organism evidence="4 5">
    <name type="scientific">Patulibacter brassicae</name>
    <dbReference type="NCBI Taxonomy" id="1705717"/>
    <lineage>
        <taxon>Bacteria</taxon>
        <taxon>Bacillati</taxon>
        <taxon>Actinomycetota</taxon>
        <taxon>Thermoleophilia</taxon>
        <taxon>Solirubrobacterales</taxon>
        <taxon>Patulibacteraceae</taxon>
        <taxon>Patulibacter</taxon>
    </lineage>
</organism>
<dbReference type="SUPFAM" id="SSF55729">
    <property type="entry name" value="Acyl-CoA N-acyltransferases (Nat)"/>
    <property type="match status" value="1"/>
</dbReference>
<evidence type="ECO:0000256" key="1">
    <source>
        <dbReference type="ARBA" id="ARBA00022679"/>
    </source>
</evidence>
<dbReference type="Gene3D" id="3.40.630.30">
    <property type="match status" value="1"/>
</dbReference>
<evidence type="ECO:0000256" key="2">
    <source>
        <dbReference type="ARBA" id="ARBA00023315"/>
    </source>
</evidence>
<proteinExistence type="predicted"/>
<keyword evidence="1 4" id="KW-0808">Transferase</keyword>
<name>A0ABU4VJE7_9ACTN</name>
<dbReference type="RefSeq" id="WP_319954102.1">
    <property type="nucleotide sequence ID" value="NZ_JAXAVX010000004.1"/>
</dbReference>
<dbReference type="Proteomes" id="UP001277761">
    <property type="component" value="Unassembled WGS sequence"/>
</dbReference>
<evidence type="ECO:0000313" key="5">
    <source>
        <dbReference type="Proteomes" id="UP001277761"/>
    </source>
</evidence>
<dbReference type="PANTHER" id="PTHR43877">
    <property type="entry name" value="AMINOALKYLPHOSPHONATE N-ACETYLTRANSFERASE-RELATED-RELATED"/>
    <property type="match status" value="1"/>
</dbReference>
<keyword evidence="2" id="KW-0012">Acyltransferase</keyword>